<accession>A0A916K4D5</accession>
<evidence type="ECO:0000256" key="4">
    <source>
        <dbReference type="ARBA" id="ARBA00022729"/>
    </source>
</evidence>
<keyword evidence="4" id="KW-0732">Signal</keyword>
<sequence>MFKISYRWLYLFSIAVLCIAMITGCGSSAQNPGAKKESSPSASEPAGAKSGAKRIVVTYFPYADHLFALGQAELVKGVVGLSSLQEFTVYDPFLKNGKIADLGTEANLEKIVALQPDLIIASQNESKIVDELSKIAKTVTVNATLNWQDTIKGVGAAIGEDAKVQAYIDQFVKKQNEVASKMDRSGLKGKTALFMMPWKKDFTYWSGSRMALYYEKLGFKPFDGLKNVGEITLEGISSLNPEYIFIGKDYSKASAISLDELAASPVWQSLDAVKNKRMFVVDTEILGPLAMGQYKGLEYMDQLVGTLGH</sequence>
<dbReference type="InterPro" id="IPR002491">
    <property type="entry name" value="ABC_transptr_periplasmic_BD"/>
</dbReference>
<dbReference type="GO" id="GO:0030288">
    <property type="term" value="C:outer membrane-bounded periplasmic space"/>
    <property type="evidence" value="ECO:0007669"/>
    <property type="project" value="TreeGrafter"/>
</dbReference>
<dbReference type="PANTHER" id="PTHR30532:SF1">
    <property type="entry name" value="IRON(3+)-HYDROXAMATE-BINDING PROTEIN FHUD"/>
    <property type="match status" value="1"/>
</dbReference>
<organism evidence="6 7">
    <name type="scientific">Paenibacillus solanacearum</name>
    <dbReference type="NCBI Taxonomy" id="2048548"/>
    <lineage>
        <taxon>Bacteria</taxon>
        <taxon>Bacillati</taxon>
        <taxon>Bacillota</taxon>
        <taxon>Bacilli</taxon>
        <taxon>Bacillales</taxon>
        <taxon>Paenibacillaceae</taxon>
        <taxon>Paenibacillus</taxon>
    </lineage>
</organism>
<evidence type="ECO:0000313" key="6">
    <source>
        <dbReference type="EMBL" id="CAG7643516.1"/>
    </source>
</evidence>
<keyword evidence="7" id="KW-1185">Reference proteome</keyword>
<dbReference type="EMBL" id="CAJVAS010000025">
    <property type="protein sequence ID" value="CAG7643516.1"/>
    <property type="molecule type" value="Genomic_DNA"/>
</dbReference>
<evidence type="ECO:0000256" key="1">
    <source>
        <dbReference type="ARBA" id="ARBA00004196"/>
    </source>
</evidence>
<keyword evidence="3" id="KW-0813">Transport</keyword>
<name>A0A916K4D5_9BACL</name>
<comment type="caution">
    <text evidence="6">The sequence shown here is derived from an EMBL/GenBank/DDBJ whole genome shotgun (WGS) entry which is preliminary data.</text>
</comment>
<proteinExistence type="inferred from homology"/>
<dbReference type="PANTHER" id="PTHR30532">
    <property type="entry name" value="IRON III DICITRATE-BINDING PERIPLASMIC PROTEIN"/>
    <property type="match status" value="1"/>
</dbReference>
<dbReference type="RefSeq" id="WP_218094211.1">
    <property type="nucleotide sequence ID" value="NZ_CAJVAS010000025.1"/>
</dbReference>
<comment type="subcellular location">
    <subcellularLocation>
        <location evidence="1">Cell envelope</location>
    </subcellularLocation>
</comment>
<dbReference type="PROSITE" id="PS50983">
    <property type="entry name" value="FE_B12_PBP"/>
    <property type="match status" value="1"/>
</dbReference>
<dbReference type="GO" id="GO:1901678">
    <property type="term" value="P:iron coordination entity transport"/>
    <property type="evidence" value="ECO:0007669"/>
    <property type="project" value="UniProtKB-ARBA"/>
</dbReference>
<dbReference type="Pfam" id="PF01497">
    <property type="entry name" value="Peripla_BP_2"/>
    <property type="match status" value="1"/>
</dbReference>
<dbReference type="Proteomes" id="UP000693672">
    <property type="component" value="Unassembled WGS sequence"/>
</dbReference>
<gene>
    <name evidence="6" type="ORF">PAESOLCIP111_04489</name>
</gene>
<dbReference type="PROSITE" id="PS51257">
    <property type="entry name" value="PROKAR_LIPOPROTEIN"/>
    <property type="match status" value="1"/>
</dbReference>
<evidence type="ECO:0000313" key="7">
    <source>
        <dbReference type="Proteomes" id="UP000693672"/>
    </source>
</evidence>
<dbReference type="InterPro" id="IPR051313">
    <property type="entry name" value="Bact_iron-sidero_bind"/>
</dbReference>
<comment type="similarity">
    <text evidence="2">Belongs to the bacterial solute-binding protein 8 family.</text>
</comment>
<evidence type="ECO:0000256" key="2">
    <source>
        <dbReference type="ARBA" id="ARBA00008814"/>
    </source>
</evidence>
<protein>
    <recommendedName>
        <fullName evidence="5">Fe/B12 periplasmic-binding domain-containing protein</fullName>
    </recommendedName>
</protein>
<feature type="domain" description="Fe/B12 periplasmic-binding" evidence="5">
    <location>
        <begin position="54"/>
        <end position="309"/>
    </location>
</feature>
<evidence type="ECO:0000256" key="3">
    <source>
        <dbReference type="ARBA" id="ARBA00022448"/>
    </source>
</evidence>
<evidence type="ECO:0000259" key="5">
    <source>
        <dbReference type="PROSITE" id="PS50983"/>
    </source>
</evidence>
<dbReference type="AlphaFoldDB" id="A0A916K4D5"/>
<reference evidence="6" key="1">
    <citation type="submission" date="2021-06" db="EMBL/GenBank/DDBJ databases">
        <authorList>
            <person name="Criscuolo A."/>
        </authorList>
    </citation>
    <scope>NUCLEOTIDE SEQUENCE</scope>
    <source>
        <strain evidence="6">CIP111600</strain>
    </source>
</reference>